<reference evidence="2" key="1">
    <citation type="journal article" date="2019" name="Int. J. Syst. Evol. Microbiol.">
        <title>The Global Catalogue of Microorganisms (GCM) 10K type strain sequencing project: providing services to taxonomists for standard genome sequencing and annotation.</title>
        <authorList>
            <consortium name="The Broad Institute Genomics Platform"/>
            <consortium name="The Broad Institute Genome Sequencing Center for Infectious Disease"/>
            <person name="Wu L."/>
            <person name="Ma J."/>
        </authorList>
    </citation>
    <scope>NUCLEOTIDE SEQUENCE [LARGE SCALE GENOMIC DNA]</scope>
    <source>
        <strain evidence="2">CGMCC 1.3685</strain>
    </source>
</reference>
<evidence type="ECO:0000313" key="2">
    <source>
        <dbReference type="Proteomes" id="UP000606115"/>
    </source>
</evidence>
<accession>A0ABQ2DW06</accession>
<gene>
    <name evidence="1" type="ORF">GCM10007173_36670</name>
</gene>
<comment type="caution">
    <text evidence="1">The sequence shown here is derived from an EMBL/GenBank/DDBJ whole genome shotgun (WGS) entry which is preliminary data.</text>
</comment>
<sequence>MSGNDPGIEFDMKNLRATLDRVRAEQGPAMLRNLRRNLRSVGDGIIADQRQALSGPLPGVAKRAGKKIVRVKPRDGRKGYLRTVNVYEAQAASRQRSTQLRDRVKAQLKTRVVAGKKRSGIRIVADKTMDKSGSKYNMSKVWNKKLFRHPTFGEGQYVTQYGMPYWWKPIEKGAKLAHEQAAKAINDALNGKG</sequence>
<evidence type="ECO:0000313" key="1">
    <source>
        <dbReference type="EMBL" id="GGJ74402.1"/>
    </source>
</evidence>
<dbReference type="EMBL" id="BMKX01000015">
    <property type="protein sequence ID" value="GGJ74402.1"/>
    <property type="molecule type" value="Genomic_DNA"/>
</dbReference>
<name>A0ABQ2DW06_9MICC</name>
<evidence type="ECO:0008006" key="3">
    <source>
        <dbReference type="Google" id="ProtNLM"/>
    </source>
</evidence>
<dbReference type="RefSeq" id="WP_188687462.1">
    <property type="nucleotide sequence ID" value="NZ_BMKX01000015.1"/>
</dbReference>
<proteinExistence type="predicted"/>
<dbReference type="Proteomes" id="UP000606115">
    <property type="component" value="Unassembled WGS sequence"/>
</dbReference>
<dbReference type="GeneID" id="303305989"/>
<protein>
    <recommendedName>
        <fullName evidence="3">HK97 gp10 family phage protein</fullName>
    </recommendedName>
</protein>
<organism evidence="1 2">
    <name type="scientific">Glutamicibacter ardleyensis</name>
    <dbReference type="NCBI Taxonomy" id="225894"/>
    <lineage>
        <taxon>Bacteria</taxon>
        <taxon>Bacillati</taxon>
        <taxon>Actinomycetota</taxon>
        <taxon>Actinomycetes</taxon>
        <taxon>Micrococcales</taxon>
        <taxon>Micrococcaceae</taxon>
        <taxon>Glutamicibacter</taxon>
    </lineage>
</organism>
<keyword evidence="2" id="KW-1185">Reference proteome</keyword>